<dbReference type="InterPro" id="IPR052072">
    <property type="entry name" value="Vascular_dev_regulator"/>
</dbReference>
<feature type="coiled-coil region" evidence="1">
    <location>
        <begin position="81"/>
        <end position="108"/>
    </location>
</feature>
<evidence type="ECO:0000259" key="3">
    <source>
        <dbReference type="PROSITE" id="PS51126"/>
    </source>
</evidence>
<keyword evidence="1" id="KW-0175">Coiled coil</keyword>
<keyword evidence="5" id="KW-1185">Reference proteome</keyword>
<dbReference type="InterPro" id="IPR002710">
    <property type="entry name" value="Dilute_dom"/>
</dbReference>
<name>A0A8J4B0S7_9CHLO</name>
<proteinExistence type="predicted"/>
<feature type="region of interest" description="Disordered" evidence="2">
    <location>
        <begin position="329"/>
        <end position="407"/>
    </location>
</feature>
<evidence type="ECO:0000313" key="4">
    <source>
        <dbReference type="EMBL" id="GIL51747.1"/>
    </source>
</evidence>
<sequence length="940" mass="96353">MASSANFTLDDNEEPAFIPDPVSCVPPVAATPGPLQALPTDARPPTSSFSSFPGGAANSLSLQLRDMPKLQLDTDLGVSTLAQAVHVLQENQQRIEETEVQLQALMRRHAKLVVTERLLEQQKVLDVLSTGPQLGYDRGRPVASLLVYRCCLRWGCFSGDSQAAAVLENLSALMLSATNEDAILARTMSAARVLAGISSGGAPGETHLGSTPLPLPSWAGADPQAEVEQAAVEAATREVAYWLAVTSILLAMVNPHLPLTSLSRGGGAVDGASGAAAHGPTPLAAVAGDARASVARAASAAAAKVQELKKSVGNTITDMLGRGLLNMRRRGKGESAAVKQSTGAGSGVDEHDQQQQQGQGQGQGQGSAEAATGGGEVHCEALRPFPSGGGTGGEGSRNPAPSVGVPEPHAIRTRVSTSAPAVAAATCASAAQNPQLAFRQQLDLVVQKTYMQMRDSLKRHVSAVLPGCVQQPNSSQDSPGREEGYPAGGAPAADEGTDQGRTAAKDIEGGDGAWSLQPWLDLISVLSHHLNLLREAHVPRILIRCLFKQTFSFVDVQLFNQLLLRPECCSTSNARYLIEGLQLLDSWLAGSGAPATAVTAAGSAAATSGQAGLGLGPAVVTTGDDLLGQVDDLKHIRQAARFLVLANKGALRLDDFTAMCPALNMQQLYRLATTFWEDSPLPPPPPPQPLLHALSVGVPSAAAATGASQTSAVESSTPAEPAAAAGEAEVGGGLSRGRMETEGNESELTASTAAMVPGPEQVKMEEDQVEAVGGDVQQPAEGEGVRPSDAIMEAAEAAVAAAAAAAAADEAGAVPVPPSEAVSRNVSGEVLEEMKRRHSVANNGGLIVTFLLDEDSAPLIVQGYGGGGGSSGGGSNGGGSSGVVARQLLQVVNEPRLHEGLREGLPPALRSEDCPPQVFAFMIDGGAEAAGTESGLSPSN</sequence>
<dbReference type="EMBL" id="BNCO01000011">
    <property type="protein sequence ID" value="GIL51747.1"/>
    <property type="molecule type" value="Genomic_DNA"/>
</dbReference>
<feature type="region of interest" description="Disordered" evidence="2">
    <location>
        <begin position="467"/>
        <end position="505"/>
    </location>
</feature>
<dbReference type="AlphaFoldDB" id="A0A8J4B0S7"/>
<feature type="compositionally biased region" description="Low complexity" evidence="2">
    <location>
        <begin position="705"/>
        <end position="728"/>
    </location>
</feature>
<feature type="region of interest" description="Disordered" evidence="2">
    <location>
        <begin position="1"/>
        <end position="23"/>
    </location>
</feature>
<dbReference type="Pfam" id="PF01843">
    <property type="entry name" value="DIL"/>
    <property type="match status" value="1"/>
</dbReference>
<gene>
    <name evidence="4" type="ORF">Vafri_7672</name>
</gene>
<evidence type="ECO:0000256" key="2">
    <source>
        <dbReference type="SAM" id="MobiDB-lite"/>
    </source>
</evidence>
<feature type="region of interest" description="Disordered" evidence="2">
    <location>
        <begin position="705"/>
        <end position="759"/>
    </location>
</feature>
<accession>A0A8J4B0S7</accession>
<dbReference type="PANTHER" id="PTHR16027:SF6">
    <property type="entry name" value="DILUTE DOMAIN-CONTAINING PROTEIN"/>
    <property type="match status" value="1"/>
</dbReference>
<evidence type="ECO:0000256" key="1">
    <source>
        <dbReference type="SAM" id="Coils"/>
    </source>
</evidence>
<dbReference type="PROSITE" id="PS51126">
    <property type="entry name" value="DILUTE"/>
    <property type="match status" value="1"/>
</dbReference>
<dbReference type="Proteomes" id="UP000747399">
    <property type="component" value="Unassembled WGS sequence"/>
</dbReference>
<protein>
    <recommendedName>
        <fullName evidence="3">Dilute domain-containing protein</fullName>
    </recommendedName>
</protein>
<reference evidence="4" key="1">
    <citation type="journal article" date="2021" name="Proc. Natl. Acad. Sci. U.S.A.">
        <title>Three genomes in the algal genus Volvox reveal the fate of a haploid sex-determining region after a transition to homothallism.</title>
        <authorList>
            <person name="Yamamoto K."/>
            <person name="Hamaji T."/>
            <person name="Kawai-Toyooka H."/>
            <person name="Matsuzaki R."/>
            <person name="Takahashi F."/>
            <person name="Nishimura Y."/>
            <person name="Kawachi M."/>
            <person name="Noguchi H."/>
            <person name="Minakuchi Y."/>
            <person name="Umen J.G."/>
            <person name="Toyoda A."/>
            <person name="Nozaki H."/>
        </authorList>
    </citation>
    <scope>NUCLEOTIDE SEQUENCE</scope>
    <source>
        <strain evidence="4">NIES-3780</strain>
    </source>
</reference>
<dbReference type="PANTHER" id="PTHR16027">
    <property type="entry name" value="DILUTE DOMAIN-CONTAINING PROTEIN YPR089W"/>
    <property type="match status" value="1"/>
</dbReference>
<organism evidence="4 5">
    <name type="scientific">Volvox africanus</name>
    <dbReference type="NCBI Taxonomy" id="51714"/>
    <lineage>
        <taxon>Eukaryota</taxon>
        <taxon>Viridiplantae</taxon>
        <taxon>Chlorophyta</taxon>
        <taxon>core chlorophytes</taxon>
        <taxon>Chlorophyceae</taxon>
        <taxon>CS clade</taxon>
        <taxon>Chlamydomonadales</taxon>
        <taxon>Volvocaceae</taxon>
        <taxon>Volvox</taxon>
    </lineage>
</organism>
<comment type="caution">
    <text evidence="4">The sequence shown here is derived from an EMBL/GenBank/DDBJ whole genome shotgun (WGS) entry which is preliminary data.</text>
</comment>
<feature type="domain" description="Dilute" evidence="3">
    <location>
        <begin position="428"/>
        <end position="700"/>
    </location>
</feature>
<evidence type="ECO:0000313" key="5">
    <source>
        <dbReference type="Proteomes" id="UP000747399"/>
    </source>
</evidence>
<dbReference type="SMART" id="SM01132">
    <property type="entry name" value="DIL"/>
    <property type="match status" value="1"/>
</dbReference>